<sequence length="323" mass="36818">MHAASTAAVVAVEWTLLGVCLVLILARLYLRLHLQHKRLILSDYLICLSWLSGVCGAAIDLELMKLGWLKSSSTWLHLDSDMHVPRFTRNIAFASWFPLFTTLYLNKAALISFYYNIFPSILQLFFYCLWAVTIYSGLSYIVSVLVVCLICVPYKTEGFYFAFCGYPSQLGLWITTWALHFSSDVFIFILPLPVIHTLHLSWKKKLGLFITFGFGVLSITACLLRFLIVVSTYPNVPMTTIELWCALDSYIGLMVACLPPLRPYLSLKQDDPQRVPSMDQRPQWSVCNRCSGSAYPLHGPLDAHHREEHLKMGERLEISNPRL</sequence>
<feature type="transmembrane region" description="Helical" evidence="6">
    <location>
        <begin position="6"/>
        <end position="29"/>
    </location>
</feature>
<dbReference type="InterPro" id="IPR052337">
    <property type="entry name" value="SAT4-like"/>
</dbReference>
<evidence type="ECO:0000259" key="7">
    <source>
        <dbReference type="Pfam" id="PF20684"/>
    </source>
</evidence>
<dbReference type="EMBL" id="KV878595">
    <property type="protein sequence ID" value="OJJ54178.1"/>
    <property type="molecule type" value="Genomic_DNA"/>
</dbReference>
<accession>A0A1L9T439</accession>
<dbReference type="STRING" id="1036612.A0A1L9T439"/>
<dbReference type="AlphaFoldDB" id="A0A1L9T439"/>
<evidence type="ECO:0000256" key="5">
    <source>
        <dbReference type="ARBA" id="ARBA00038359"/>
    </source>
</evidence>
<gene>
    <name evidence="8" type="ORF">ASPSYDRAFT_50209</name>
</gene>
<feature type="transmembrane region" description="Helical" evidence="6">
    <location>
        <begin position="206"/>
        <end position="229"/>
    </location>
</feature>
<dbReference type="RefSeq" id="XP_040697984.1">
    <property type="nucleotide sequence ID" value="XM_040848019.1"/>
</dbReference>
<evidence type="ECO:0000256" key="2">
    <source>
        <dbReference type="ARBA" id="ARBA00022692"/>
    </source>
</evidence>
<feature type="transmembrane region" description="Helical" evidence="6">
    <location>
        <begin position="91"/>
        <end position="117"/>
    </location>
</feature>
<feature type="domain" description="Rhodopsin" evidence="7">
    <location>
        <begin position="26"/>
        <end position="266"/>
    </location>
</feature>
<reference evidence="9" key="1">
    <citation type="journal article" date="2017" name="Genome Biol.">
        <title>Comparative genomics reveals high biological diversity and specific adaptations in the industrially and medically important fungal genus Aspergillus.</title>
        <authorList>
            <person name="de Vries R.P."/>
            <person name="Riley R."/>
            <person name="Wiebenga A."/>
            <person name="Aguilar-Osorio G."/>
            <person name="Amillis S."/>
            <person name="Uchima C.A."/>
            <person name="Anderluh G."/>
            <person name="Asadollahi M."/>
            <person name="Askin M."/>
            <person name="Barry K."/>
            <person name="Battaglia E."/>
            <person name="Bayram O."/>
            <person name="Benocci T."/>
            <person name="Braus-Stromeyer S.A."/>
            <person name="Caldana C."/>
            <person name="Canovas D."/>
            <person name="Cerqueira G.C."/>
            <person name="Chen F."/>
            <person name="Chen W."/>
            <person name="Choi C."/>
            <person name="Clum A."/>
            <person name="Dos Santos R.A."/>
            <person name="Damasio A.R."/>
            <person name="Diallinas G."/>
            <person name="Emri T."/>
            <person name="Fekete E."/>
            <person name="Flipphi M."/>
            <person name="Freyberg S."/>
            <person name="Gallo A."/>
            <person name="Gournas C."/>
            <person name="Habgood R."/>
            <person name="Hainaut M."/>
            <person name="Harispe M.L."/>
            <person name="Henrissat B."/>
            <person name="Hilden K.S."/>
            <person name="Hope R."/>
            <person name="Hossain A."/>
            <person name="Karabika E."/>
            <person name="Karaffa L."/>
            <person name="Karanyi Z."/>
            <person name="Krasevec N."/>
            <person name="Kuo A."/>
            <person name="Kusch H."/>
            <person name="LaButti K."/>
            <person name="Lagendijk E.L."/>
            <person name="Lapidus A."/>
            <person name="Levasseur A."/>
            <person name="Lindquist E."/>
            <person name="Lipzen A."/>
            <person name="Logrieco A.F."/>
            <person name="MacCabe A."/>
            <person name="Maekelae M.R."/>
            <person name="Malavazi I."/>
            <person name="Melin P."/>
            <person name="Meyer V."/>
            <person name="Mielnichuk N."/>
            <person name="Miskei M."/>
            <person name="Molnar A.P."/>
            <person name="Mule G."/>
            <person name="Ngan C.Y."/>
            <person name="Orejas M."/>
            <person name="Orosz E."/>
            <person name="Ouedraogo J.P."/>
            <person name="Overkamp K.M."/>
            <person name="Park H.-S."/>
            <person name="Perrone G."/>
            <person name="Piumi F."/>
            <person name="Punt P.J."/>
            <person name="Ram A.F."/>
            <person name="Ramon A."/>
            <person name="Rauscher S."/>
            <person name="Record E."/>
            <person name="Riano-Pachon D.M."/>
            <person name="Robert V."/>
            <person name="Roehrig J."/>
            <person name="Ruller R."/>
            <person name="Salamov A."/>
            <person name="Salih N.S."/>
            <person name="Samson R.A."/>
            <person name="Sandor E."/>
            <person name="Sanguinetti M."/>
            <person name="Schuetze T."/>
            <person name="Sepcic K."/>
            <person name="Shelest E."/>
            <person name="Sherlock G."/>
            <person name="Sophianopoulou V."/>
            <person name="Squina F.M."/>
            <person name="Sun H."/>
            <person name="Susca A."/>
            <person name="Todd R.B."/>
            <person name="Tsang A."/>
            <person name="Unkles S.E."/>
            <person name="van de Wiele N."/>
            <person name="van Rossen-Uffink D."/>
            <person name="Oliveira J.V."/>
            <person name="Vesth T.C."/>
            <person name="Visser J."/>
            <person name="Yu J.-H."/>
            <person name="Zhou M."/>
            <person name="Andersen M.R."/>
            <person name="Archer D.B."/>
            <person name="Baker S.E."/>
            <person name="Benoit I."/>
            <person name="Brakhage A.A."/>
            <person name="Braus G.H."/>
            <person name="Fischer R."/>
            <person name="Frisvad J.C."/>
            <person name="Goldman G.H."/>
            <person name="Houbraken J."/>
            <person name="Oakley B."/>
            <person name="Pocsi I."/>
            <person name="Scazzocchio C."/>
            <person name="Seiboth B."/>
            <person name="vanKuyk P.A."/>
            <person name="Wortman J."/>
            <person name="Dyer P.S."/>
            <person name="Grigoriev I.V."/>
        </authorList>
    </citation>
    <scope>NUCLEOTIDE SEQUENCE [LARGE SCALE GENOMIC DNA]</scope>
    <source>
        <strain evidence="9">CBS 593.65</strain>
    </source>
</reference>
<comment type="similarity">
    <text evidence="5">Belongs to the SAT4 family.</text>
</comment>
<dbReference type="PANTHER" id="PTHR33048">
    <property type="entry name" value="PTH11-LIKE INTEGRAL MEMBRANE PROTEIN (AFU_ORTHOLOGUE AFUA_5G11245)"/>
    <property type="match status" value="1"/>
</dbReference>
<feature type="transmembrane region" description="Helical" evidence="6">
    <location>
        <begin position="124"/>
        <end position="152"/>
    </location>
</feature>
<feature type="transmembrane region" description="Helical" evidence="6">
    <location>
        <begin position="41"/>
        <end position="59"/>
    </location>
</feature>
<comment type="subcellular location">
    <subcellularLocation>
        <location evidence="1">Membrane</location>
        <topology evidence="1">Multi-pass membrane protein</topology>
    </subcellularLocation>
</comment>
<keyword evidence="2 6" id="KW-0812">Transmembrane</keyword>
<protein>
    <recommendedName>
        <fullName evidence="7">Rhodopsin domain-containing protein</fullName>
    </recommendedName>
</protein>
<proteinExistence type="inferred from homology"/>
<dbReference type="Proteomes" id="UP000184356">
    <property type="component" value="Unassembled WGS sequence"/>
</dbReference>
<evidence type="ECO:0000313" key="8">
    <source>
        <dbReference type="EMBL" id="OJJ54178.1"/>
    </source>
</evidence>
<evidence type="ECO:0000256" key="4">
    <source>
        <dbReference type="ARBA" id="ARBA00023136"/>
    </source>
</evidence>
<dbReference type="GeneID" id="63764092"/>
<evidence type="ECO:0000256" key="3">
    <source>
        <dbReference type="ARBA" id="ARBA00022989"/>
    </source>
</evidence>
<dbReference type="PANTHER" id="PTHR33048:SF92">
    <property type="entry name" value="INTEGRAL MEMBRANE PROTEIN"/>
    <property type="match status" value="1"/>
</dbReference>
<evidence type="ECO:0000313" key="9">
    <source>
        <dbReference type="Proteomes" id="UP000184356"/>
    </source>
</evidence>
<dbReference type="VEuPathDB" id="FungiDB:ASPSYDRAFT_50209"/>
<keyword evidence="3 6" id="KW-1133">Transmembrane helix</keyword>
<organism evidence="8 9">
    <name type="scientific">Aspergillus sydowii CBS 593.65</name>
    <dbReference type="NCBI Taxonomy" id="1036612"/>
    <lineage>
        <taxon>Eukaryota</taxon>
        <taxon>Fungi</taxon>
        <taxon>Dikarya</taxon>
        <taxon>Ascomycota</taxon>
        <taxon>Pezizomycotina</taxon>
        <taxon>Eurotiomycetes</taxon>
        <taxon>Eurotiomycetidae</taxon>
        <taxon>Eurotiales</taxon>
        <taxon>Aspergillaceae</taxon>
        <taxon>Aspergillus</taxon>
        <taxon>Aspergillus subgen. Nidulantes</taxon>
    </lineage>
</organism>
<name>A0A1L9T439_9EURO</name>
<evidence type="ECO:0000256" key="6">
    <source>
        <dbReference type="SAM" id="Phobius"/>
    </source>
</evidence>
<keyword evidence="9" id="KW-1185">Reference proteome</keyword>
<evidence type="ECO:0000256" key="1">
    <source>
        <dbReference type="ARBA" id="ARBA00004141"/>
    </source>
</evidence>
<dbReference type="Pfam" id="PF20684">
    <property type="entry name" value="Fung_rhodopsin"/>
    <property type="match status" value="1"/>
</dbReference>
<keyword evidence="4 6" id="KW-0472">Membrane</keyword>
<dbReference type="GO" id="GO:0016020">
    <property type="term" value="C:membrane"/>
    <property type="evidence" value="ECO:0007669"/>
    <property type="project" value="UniProtKB-SubCell"/>
</dbReference>
<dbReference type="InterPro" id="IPR049326">
    <property type="entry name" value="Rhodopsin_dom_fungi"/>
</dbReference>
<dbReference type="OrthoDB" id="444631at2759"/>